<dbReference type="PANTHER" id="PTHR42865">
    <property type="entry name" value="PROTON/GLUTAMATE-ASPARTATE SYMPORTER"/>
    <property type="match status" value="1"/>
</dbReference>
<evidence type="ECO:0008006" key="10">
    <source>
        <dbReference type="Google" id="ProtNLM"/>
    </source>
</evidence>
<evidence type="ECO:0000256" key="3">
    <source>
        <dbReference type="ARBA" id="ARBA00022475"/>
    </source>
</evidence>
<keyword evidence="2" id="KW-0813">Transport</keyword>
<comment type="subcellular location">
    <subcellularLocation>
        <location evidence="1">Cell membrane</location>
        <topology evidence="1">Multi-pass membrane protein</topology>
    </subcellularLocation>
</comment>
<accession>A0A135L3K8</accession>
<evidence type="ECO:0000256" key="2">
    <source>
        <dbReference type="ARBA" id="ARBA00022448"/>
    </source>
</evidence>
<feature type="transmembrane region" description="Helical" evidence="7">
    <location>
        <begin position="183"/>
        <end position="204"/>
    </location>
</feature>
<gene>
    <name evidence="8" type="ORF">U473_05255</name>
</gene>
<dbReference type="PANTHER" id="PTHR42865:SF7">
    <property type="entry name" value="PROTON_GLUTAMATE-ASPARTATE SYMPORTER"/>
    <property type="match status" value="1"/>
</dbReference>
<organism evidence="8 9">
    <name type="scientific">Tepidibacillus decaturensis</name>
    <dbReference type="NCBI Taxonomy" id="1413211"/>
    <lineage>
        <taxon>Bacteria</taxon>
        <taxon>Bacillati</taxon>
        <taxon>Bacillota</taxon>
        <taxon>Bacilli</taxon>
        <taxon>Bacillales</taxon>
        <taxon>Bacillaceae</taxon>
        <taxon>Tepidibacillus</taxon>
    </lineage>
</organism>
<feature type="transmembrane region" description="Helical" evidence="7">
    <location>
        <begin position="376"/>
        <end position="393"/>
    </location>
</feature>
<feature type="transmembrane region" description="Helical" evidence="7">
    <location>
        <begin position="144"/>
        <end position="162"/>
    </location>
</feature>
<dbReference type="Pfam" id="PF00375">
    <property type="entry name" value="SDF"/>
    <property type="match status" value="1"/>
</dbReference>
<dbReference type="GO" id="GO:0005886">
    <property type="term" value="C:plasma membrane"/>
    <property type="evidence" value="ECO:0007669"/>
    <property type="project" value="UniProtKB-SubCell"/>
</dbReference>
<dbReference type="STRING" id="1413211.U473_05255"/>
<dbReference type="AlphaFoldDB" id="A0A135L3K8"/>
<dbReference type="Proteomes" id="UP000070352">
    <property type="component" value="Unassembled WGS sequence"/>
</dbReference>
<dbReference type="RefSeq" id="WP_068724056.1">
    <property type="nucleotide sequence ID" value="NZ_LSKU01000001.1"/>
</dbReference>
<reference evidence="8 9" key="1">
    <citation type="submission" date="2016-02" db="EMBL/GenBank/DDBJ databases">
        <title>Draft Genome for Tepidibacillus decaturensis nov. sp. Strain Z9, an Anaerobic, Moderately Thermophilic and Heterotrophic Bacterium from Deep Subsurface of the Illinois Basin, USA.</title>
        <authorList>
            <person name="Dong Y."/>
            <person name="Chang J.Y."/>
            <person name="Sanford R."/>
            <person name="Fouke B.W."/>
        </authorList>
    </citation>
    <scope>NUCLEOTIDE SEQUENCE [LARGE SCALE GENOMIC DNA]</scope>
    <source>
        <strain evidence="8 9">Z9</strain>
    </source>
</reference>
<keyword evidence="3" id="KW-1003">Cell membrane</keyword>
<keyword evidence="6 7" id="KW-0472">Membrane</keyword>
<dbReference type="GO" id="GO:0015293">
    <property type="term" value="F:symporter activity"/>
    <property type="evidence" value="ECO:0007669"/>
    <property type="project" value="UniProtKB-KW"/>
</dbReference>
<feature type="transmembrane region" description="Helical" evidence="7">
    <location>
        <begin position="7"/>
        <end position="25"/>
    </location>
</feature>
<keyword evidence="9" id="KW-1185">Reference proteome</keyword>
<keyword evidence="5 7" id="KW-1133">Transmembrane helix</keyword>
<dbReference type="Gene3D" id="1.10.3860.10">
    <property type="entry name" value="Sodium:dicarboxylate symporter"/>
    <property type="match status" value="1"/>
</dbReference>
<feature type="transmembrane region" description="Helical" evidence="7">
    <location>
        <begin position="82"/>
        <end position="103"/>
    </location>
</feature>
<evidence type="ECO:0000256" key="4">
    <source>
        <dbReference type="ARBA" id="ARBA00022692"/>
    </source>
</evidence>
<evidence type="ECO:0000313" key="8">
    <source>
        <dbReference type="EMBL" id="KXG43487.1"/>
    </source>
</evidence>
<feature type="transmembrane region" description="Helical" evidence="7">
    <location>
        <begin position="251"/>
        <end position="272"/>
    </location>
</feature>
<keyword evidence="4 7" id="KW-0812">Transmembrane</keyword>
<dbReference type="InterPro" id="IPR036458">
    <property type="entry name" value="Na:dicarbo_symporter_sf"/>
</dbReference>
<evidence type="ECO:0000256" key="7">
    <source>
        <dbReference type="SAM" id="Phobius"/>
    </source>
</evidence>
<feature type="transmembrane region" description="Helical" evidence="7">
    <location>
        <begin position="37"/>
        <end position="62"/>
    </location>
</feature>
<protein>
    <recommendedName>
        <fullName evidence="10">Sodium:dicarboxylate symporter</fullName>
    </recommendedName>
</protein>
<evidence type="ECO:0000256" key="1">
    <source>
        <dbReference type="ARBA" id="ARBA00004651"/>
    </source>
</evidence>
<proteinExistence type="predicted"/>
<dbReference type="InterPro" id="IPR001991">
    <property type="entry name" value="Na-dicarboxylate_symporter"/>
</dbReference>
<dbReference type="OrthoDB" id="9768885at2"/>
<comment type="caution">
    <text evidence="8">The sequence shown here is derived from an EMBL/GenBank/DDBJ whole genome shotgun (WGS) entry which is preliminary data.</text>
</comment>
<dbReference type="PRINTS" id="PR00173">
    <property type="entry name" value="EDTRNSPORT"/>
</dbReference>
<evidence type="ECO:0000256" key="5">
    <source>
        <dbReference type="ARBA" id="ARBA00022989"/>
    </source>
</evidence>
<name>A0A135L3K8_9BACI</name>
<sequence>MNQSTKIFLAMILGIGAGFFINLLVPDEMIQFLDKNILHLVGVGFIKLIQFIVVPLVLVSLVTSMSSLGDIKKIGRYSIKLLFLYIFTSVISLIIGLIVAYVLKPGIGVEMLQQKVEGKQGLPLSEWLLSIIPSNPFESMSTGHMVQIIITALMLGLGVTLAGEKGKPFSVFIDSANEVIFKIMGIILRLAPIGVFSLMASVIATQGLGIIKSLSLYVIGLIIAILLMAFGIYSILLIVTGQNPIKFWKAFYPAFGLAFGTASSNATLPLAMDNAEHRYGMKKELVSFAIPFGVSLKKDGAAILQGFTAVFVSQMIGANLSINQIIAVFVSAILVSLSTAGVPGAGIIMMSTVLSAANLPLEAIAIIAGVDRLTDTFRTALNVIGVVANAAILEKWERRTT</sequence>
<dbReference type="EMBL" id="LSKU01000001">
    <property type="protein sequence ID" value="KXG43487.1"/>
    <property type="molecule type" value="Genomic_DNA"/>
</dbReference>
<dbReference type="SUPFAM" id="SSF118215">
    <property type="entry name" value="Proton glutamate symport protein"/>
    <property type="match status" value="1"/>
</dbReference>
<evidence type="ECO:0000313" key="9">
    <source>
        <dbReference type="Proteomes" id="UP000070352"/>
    </source>
</evidence>
<evidence type="ECO:0000256" key="6">
    <source>
        <dbReference type="ARBA" id="ARBA00023136"/>
    </source>
</evidence>
<feature type="transmembrane region" description="Helical" evidence="7">
    <location>
        <begin position="216"/>
        <end position="239"/>
    </location>
</feature>